<dbReference type="AlphaFoldDB" id="A0A5M3MEU3"/>
<sequence>MRVSDVYDMLAHMPPASYHHFYELHDPAFRSEQGSGSSAHRGHKDETNACGCGRRFVSRHTGMGR</sequence>
<dbReference type="KEGG" id="cput:CONPUDRAFT_84126"/>
<accession>A0A5M3MEU3</accession>
<gene>
    <name evidence="2" type="ORF">CONPUDRAFT_84126</name>
</gene>
<protein>
    <submittedName>
        <fullName evidence="2">Uncharacterized protein</fullName>
    </submittedName>
</protein>
<dbReference type="EMBL" id="JH711583">
    <property type="protein sequence ID" value="EIW77748.1"/>
    <property type="molecule type" value="Genomic_DNA"/>
</dbReference>
<comment type="caution">
    <text evidence="2">The sequence shown here is derived from an EMBL/GenBank/DDBJ whole genome shotgun (WGS) entry which is preliminary data.</text>
</comment>
<evidence type="ECO:0000313" key="2">
    <source>
        <dbReference type="EMBL" id="EIW77748.1"/>
    </source>
</evidence>
<evidence type="ECO:0000256" key="1">
    <source>
        <dbReference type="SAM" id="MobiDB-lite"/>
    </source>
</evidence>
<dbReference type="GeneID" id="19210720"/>
<name>A0A5M3MEU3_CONPW</name>
<evidence type="ECO:0000313" key="3">
    <source>
        <dbReference type="Proteomes" id="UP000053558"/>
    </source>
</evidence>
<dbReference type="RefSeq" id="XP_007772105.1">
    <property type="nucleotide sequence ID" value="XM_007773915.1"/>
</dbReference>
<proteinExistence type="predicted"/>
<reference evidence="3" key="1">
    <citation type="journal article" date="2012" name="Science">
        <title>The Paleozoic origin of enzymatic lignin decomposition reconstructed from 31 fungal genomes.</title>
        <authorList>
            <person name="Floudas D."/>
            <person name="Binder M."/>
            <person name="Riley R."/>
            <person name="Barry K."/>
            <person name="Blanchette R.A."/>
            <person name="Henrissat B."/>
            <person name="Martinez A.T."/>
            <person name="Otillar R."/>
            <person name="Spatafora J.W."/>
            <person name="Yadav J.S."/>
            <person name="Aerts A."/>
            <person name="Benoit I."/>
            <person name="Boyd A."/>
            <person name="Carlson A."/>
            <person name="Copeland A."/>
            <person name="Coutinho P.M."/>
            <person name="de Vries R.P."/>
            <person name="Ferreira P."/>
            <person name="Findley K."/>
            <person name="Foster B."/>
            <person name="Gaskell J."/>
            <person name="Glotzer D."/>
            <person name="Gorecki P."/>
            <person name="Heitman J."/>
            <person name="Hesse C."/>
            <person name="Hori C."/>
            <person name="Igarashi K."/>
            <person name="Jurgens J.A."/>
            <person name="Kallen N."/>
            <person name="Kersten P."/>
            <person name="Kohler A."/>
            <person name="Kuees U."/>
            <person name="Kumar T.K.A."/>
            <person name="Kuo A."/>
            <person name="LaButti K."/>
            <person name="Larrondo L.F."/>
            <person name="Lindquist E."/>
            <person name="Ling A."/>
            <person name="Lombard V."/>
            <person name="Lucas S."/>
            <person name="Lundell T."/>
            <person name="Martin R."/>
            <person name="McLaughlin D.J."/>
            <person name="Morgenstern I."/>
            <person name="Morin E."/>
            <person name="Murat C."/>
            <person name="Nagy L.G."/>
            <person name="Nolan M."/>
            <person name="Ohm R.A."/>
            <person name="Patyshakuliyeva A."/>
            <person name="Rokas A."/>
            <person name="Ruiz-Duenas F.J."/>
            <person name="Sabat G."/>
            <person name="Salamov A."/>
            <person name="Samejima M."/>
            <person name="Schmutz J."/>
            <person name="Slot J.C."/>
            <person name="St John F."/>
            <person name="Stenlid J."/>
            <person name="Sun H."/>
            <person name="Sun S."/>
            <person name="Syed K."/>
            <person name="Tsang A."/>
            <person name="Wiebenga A."/>
            <person name="Young D."/>
            <person name="Pisabarro A."/>
            <person name="Eastwood D.C."/>
            <person name="Martin F."/>
            <person name="Cullen D."/>
            <person name="Grigoriev I.V."/>
            <person name="Hibbett D.S."/>
        </authorList>
    </citation>
    <scope>NUCLEOTIDE SEQUENCE [LARGE SCALE GENOMIC DNA]</scope>
    <source>
        <strain evidence="3">RWD-64-598 SS2</strain>
    </source>
</reference>
<dbReference type="Proteomes" id="UP000053558">
    <property type="component" value="Unassembled WGS sequence"/>
</dbReference>
<organism evidence="2 3">
    <name type="scientific">Coniophora puteana (strain RWD-64-598)</name>
    <name type="common">Brown rot fungus</name>
    <dbReference type="NCBI Taxonomy" id="741705"/>
    <lineage>
        <taxon>Eukaryota</taxon>
        <taxon>Fungi</taxon>
        <taxon>Dikarya</taxon>
        <taxon>Basidiomycota</taxon>
        <taxon>Agaricomycotina</taxon>
        <taxon>Agaricomycetes</taxon>
        <taxon>Agaricomycetidae</taxon>
        <taxon>Boletales</taxon>
        <taxon>Coniophorineae</taxon>
        <taxon>Coniophoraceae</taxon>
        <taxon>Coniophora</taxon>
    </lineage>
</organism>
<feature type="region of interest" description="Disordered" evidence="1">
    <location>
        <begin position="30"/>
        <end position="51"/>
    </location>
</feature>
<keyword evidence="3" id="KW-1185">Reference proteome</keyword>